<dbReference type="InterPro" id="IPR005493">
    <property type="entry name" value="RraA/RraA-like"/>
</dbReference>
<name>A0A923HEH8_9BURK</name>
<dbReference type="GO" id="GO:0046872">
    <property type="term" value="F:metal ion binding"/>
    <property type="evidence" value="ECO:0007669"/>
    <property type="project" value="UniProtKB-KW"/>
</dbReference>
<dbReference type="EMBL" id="JACOFV010000004">
    <property type="protein sequence ID" value="MBC3861580.1"/>
    <property type="molecule type" value="Genomic_DNA"/>
</dbReference>
<evidence type="ECO:0000256" key="5">
    <source>
        <dbReference type="ARBA" id="ARBA00022723"/>
    </source>
</evidence>
<comment type="function">
    <text evidence="7 10">Catalyzes the aldol cleavage of 4-hydroxy-4-methyl-2-oxoglutarate (HMG) into 2 molecules of pyruvate. Also contains a secondary oxaloacetate (OAA) decarboxylase activity due to the common pyruvate enolate transition state formed following C-C bond cleavage in the retro-aldol and decarboxylation reactions.</text>
</comment>
<comment type="caution">
    <text evidence="11">The sequence shown here is derived from an EMBL/GenBank/DDBJ whole genome shotgun (WGS) entry which is preliminary data.</text>
</comment>
<sequence length="164" mass="16986">MSFATCDLCDANEGKLAIGALSVLPPIFHAYGAVSHFSGPASTLKLFEDNGMVRTVLETPGQGRVLVVDGGGSLRCALLGGNLGVLAQNNGWAGVIVHGCIRDVAEINACQIGVRALGVMPVRSVKRGGGEHDVRVSIAGVAIHPGDWIYADQDGILISQQALQ</sequence>
<dbReference type="GO" id="GO:0051252">
    <property type="term" value="P:regulation of RNA metabolic process"/>
    <property type="evidence" value="ECO:0007669"/>
    <property type="project" value="InterPro"/>
</dbReference>
<proteinExistence type="inferred from homology"/>
<dbReference type="EC" id="4.1.3.17" evidence="10"/>
<evidence type="ECO:0000256" key="8">
    <source>
        <dbReference type="ARBA" id="ARBA00047973"/>
    </source>
</evidence>
<evidence type="ECO:0000256" key="9">
    <source>
        <dbReference type="PIRSR" id="PIRSR605493-1"/>
    </source>
</evidence>
<feature type="binding site" evidence="9">
    <location>
        <position position="103"/>
    </location>
    <ligand>
        <name>Mg(2+)</name>
        <dbReference type="ChEBI" id="CHEBI:18420"/>
    </ligand>
</feature>
<feature type="binding site" evidence="9">
    <location>
        <position position="102"/>
    </location>
    <ligand>
        <name>substrate</name>
    </ligand>
</feature>
<dbReference type="RefSeq" id="WP_186911514.1">
    <property type="nucleotide sequence ID" value="NZ_JACOFV010000004.1"/>
</dbReference>
<dbReference type="AlphaFoldDB" id="A0A923HEH8"/>
<dbReference type="GO" id="GO:0008948">
    <property type="term" value="F:oxaloacetate decarboxylase activity"/>
    <property type="evidence" value="ECO:0007669"/>
    <property type="project" value="UniProtKB-EC"/>
</dbReference>
<comment type="cofactor">
    <cofactor evidence="2 10">
        <name>a divalent metal cation</name>
        <dbReference type="ChEBI" id="CHEBI:60240"/>
    </cofactor>
</comment>
<organism evidence="11 12">
    <name type="scientific">Undibacterium jejuense</name>
    <dbReference type="NCBI Taxonomy" id="1344949"/>
    <lineage>
        <taxon>Bacteria</taxon>
        <taxon>Pseudomonadati</taxon>
        <taxon>Pseudomonadota</taxon>
        <taxon>Betaproteobacteria</taxon>
        <taxon>Burkholderiales</taxon>
        <taxon>Oxalobacteraceae</taxon>
        <taxon>Undibacterium</taxon>
    </lineage>
</organism>
<dbReference type="Pfam" id="PF03737">
    <property type="entry name" value="RraA-like"/>
    <property type="match status" value="1"/>
</dbReference>
<comment type="catalytic activity">
    <reaction evidence="1 10">
        <text>4-hydroxy-4-methyl-2-oxoglutarate = 2 pyruvate</text>
        <dbReference type="Rhea" id="RHEA:22748"/>
        <dbReference type="ChEBI" id="CHEBI:15361"/>
        <dbReference type="ChEBI" id="CHEBI:58276"/>
        <dbReference type="EC" id="4.1.3.17"/>
    </reaction>
</comment>
<evidence type="ECO:0000256" key="4">
    <source>
        <dbReference type="ARBA" id="ARBA00011233"/>
    </source>
</evidence>
<dbReference type="GO" id="GO:0008428">
    <property type="term" value="F:ribonuclease inhibitor activity"/>
    <property type="evidence" value="ECO:0007669"/>
    <property type="project" value="InterPro"/>
</dbReference>
<dbReference type="EC" id="4.1.1.112" evidence="10"/>
<dbReference type="InterPro" id="IPR010203">
    <property type="entry name" value="RraA"/>
</dbReference>
<keyword evidence="5 9" id="KW-0479">Metal-binding</keyword>
<comment type="similarity">
    <text evidence="3 10">Belongs to the class II aldolase/RraA-like family.</text>
</comment>
<dbReference type="SUPFAM" id="SSF89562">
    <property type="entry name" value="RraA-like"/>
    <property type="match status" value="1"/>
</dbReference>
<dbReference type="InterPro" id="IPR036704">
    <property type="entry name" value="RraA/RraA-like_sf"/>
</dbReference>
<dbReference type="CDD" id="cd16841">
    <property type="entry name" value="RraA_family"/>
    <property type="match status" value="1"/>
</dbReference>
<protein>
    <recommendedName>
        <fullName evidence="10">4-hydroxy-4-methyl-2-oxoglutarate aldolase</fullName>
        <shortName evidence="10">HMG aldolase</shortName>
        <ecNumber evidence="10">4.1.1.112</ecNumber>
        <ecNumber evidence="10">4.1.3.17</ecNumber>
    </recommendedName>
    <alternativeName>
        <fullName evidence="10">Oxaloacetate decarboxylase</fullName>
    </alternativeName>
</protein>
<dbReference type="NCBIfam" id="TIGR01935">
    <property type="entry name" value="NOT-MenG"/>
    <property type="match status" value="1"/>
</dbReference>
<feature type="binding site" evidence="9">
    <location>
        <begin position="80"/>
        <end position="83"/>
    </location>
    <ligand>
        <name>substrate</name>
    </ligand>
</feature>
<evidence type="ECO:0000256" key="6">
    <source>
        <dbReference type="ARBA" id="ARBA00023239"/>
    </source>
</evidence>
<dbReference type="GO" id="GO:0047443">
    <property type="term" value="F:4-hydroxy-4-methyl-2-oxoglutarate aldolase activity"/>
    <property type="evidence" value="ECO:0007669"/>
    <property type="project" value="UniProtKB-EC"/>
</dbReference>
<comment type="subunit">
    <text evidence="4 10">Homotrimer.</text>
</comment>
<gene>
    <name evidence="11" type="primary">rraA</name>
    <name evidence="11" type="ORF">H8K32_05655</name>
</gene>
<dbReference type="Gene3D" id="3.50.30.40">
    <property type="entry name" value="Ribonuclease E inhibitor RraA/RraA-like"/>
    <property type="match status" value="1"/>
</dbReference>
<evidence type="ECO:0000256" key="7">
    <source>
        <dbReference type="ARBA" id="ARBA00025046"/>
    </source>
</evidence>
<keyword evidence="12" id="KW-1185">Reference proteome</keyword>
<accession>A0A923HEH8</accession>
<keyword evidence="9" id="KW-0460">Magnesium</keyword>
<dbReference type="PANTHER" id="PTHR33254">
    <property type="entry name" value="4-HYDROXY-4-METHYL-2-OXOGLUTARATE ALDOLASE 3-RELATED"/>
    <property type="match status" value="1"/>
</dbReference>
<evidence type="ECO:0000256" key="1">
    <source>
        <dbReference type="ARBA" id="ARBA00001342"/>
    </source>
</evidence>
<dbReference type="PANTHER" id="PTHR33254:SF4">
    <property type="entry name" value="4-HYDROXY-4-METHYL-2-OXOGLUTARATE ALDOLASE 3-RELATED"/>
    <property type="match status" value="1"/>
</dbReference>
<evidence type="ECO:0000256" key="2">
    <source>
        <dbReference type="ARBA" id="ARBA00001968"/>
    </source>
</evidence>
<evidence type="ECO:0000256" key="10">
    <source>
        <dbReference type="RuleBase" id="RU004338"/>
    </source>
</evidence>
<reference evidence="11" key="1">
    <citation type="submission" date="2020-08" db="EMBL/GenBank/DDBJ databases">
        <title>Novel species isolated from subtropical streams in China.</title>
        <authorList>
            <person name="Lu H."/>
        </authorList>
    </citation>
    <scope>NUCLEOTIDE SEQUENCE</scope>
    <source>
        <strain evidence="11">KACC 12607</strain>
    </source>
</reference>
<evidence type="ECO:0000256" key="3">
    <source>
        <dbReference type="ARBA" id="ARBA00008621"/>
    </source>
</evidence>
<keyword evidence="6 10" id="KW-0456">Lyase</keyword>
<evidence type="ECO:0000313" key="12">
    <source>
        <dbReference type="Proteomes" id="UP000634011"/>
    </source>
</evidence>
<evidence type="ECO:0000313" key="11">
    <source>
        <dbReference type="EMBL" id="MBC3861580.1"/>
    </source>
</evidence>
<dbReference type="NCBIfam" id="NF006875">
    <property type="entry name" value="PRK09372.1"/>
    <property type="match status" value="1"/>
</dbReference>
<dbReference type="Proteomes" id="UP000634011">
    <property type="component" value="Unassembled WGS sequence"/>
</dbReference>
<comment type="catalytic activity">
    <reaction evidence="8 10">
        <text>oxaloacetate + H(+) = pyruvate + CO2</text>
        <dbReference type="Rhea" id="RHEA:15641"/>
        <dbReference type="ChEBI" id="CHEBI:15361"/>
        <dbReference type="ChEBI" id="CHEBI:15378"/>
        <dbReference type="ChEBI" id="CHEBI:16452"/>
        <dbReference type="ChEBI" id="CHEBI:16526"/>
        <dbReference type="EC" id="4.1.1.112"/>
    </reaction>
</comment>
<comment type="cofactor">
    <cofactor evidence="9">
        <name>Mg(2+)</name>
        <dbReference type="ChEBI" id="CHEBI:18420"/>
    </cofactor>
</comment>